<protein>
    <submittedName>
        <fullName evidence="8">Similar to SV2B: Synaptic vesicle glycoprotein 2B (Homo sapiens)</fullName>
    </submittedName>
</protein>
<feature type="transmembrane region" description="Helical" evidence="6">
    <location>
        <begin position="556"/>
        <end position="576"/>
    </location>
</feature>
<feature type="transmembrane region" description="Helical" evidence="6">
    <location>
        <begin position="440"/>
        <end position="458"/>
    </location>
</feature>
<evidence type="ECO:0000256" key="6">
    <source>
        <dbReference type="SAM" id="Phobius"/>
    </source>
</evidence>
<keyword evidence="9" id="KW-1185">Reference proteome</keyword>
<name>A0A8J2H6C3_COTCN</name>
<organism evidence="8 9">
    <name type="scientific">Cotesia congregata</name>
    <name type="common">Parasitoid wasp</name>
    <name type="synonym">Apanteles congregatus</name>
    <dbReference type="NCBI Taxonomy" id="51543"/>
    <lineage>
        <taxon>Eukaryota</taxon>
        <taxon>Metazoa</taxon>
        <taxon>Ecdysozoa</taxon>
        <taxon>Arthropoda</taxon>
        <taxon>Hexapoda</taxon>
        <taxon>Insecta</taxon>
        <taxon>Pterygota</taxon>
        <taxon>Neoptera</taxon>
        <taxon>Endopterygota</taxon>
        <taxon>Hymenoptera</taxon>
        <taxon>Apocrita</taxon>
        <taxon>Ichneumonoidea</taxon>
        <taxon>Braconidae</taxon>
        <taxon>Microgastrinae</taxon>
        <taxon>Cotesia</taxon>
    </lineage>
</organism>
<evidence type="ECO:0000259" key="7">
    <source>
        <dbReference type="PROSITE" id="PS50850"/>
    </source>
</evidence>
<proteinExistence type="predicted"/>
<dbReference type="GO" id="GO:0022857">
    <property type="term" value="F:transmembrane transporter activity"/>
    <property type="evidence" value="ECO:0007669"/>
    <property type="project" value="InterPro"/>
</dbReference>
<dbReference type="PROSITE" id="PS50850">
    <property type="entry name" value="MFS"/>
    <property type="match status" value="1"/>
</dbReference>
<dbReference type="InterPro" id="IPR036259">
    <property type="entry name" value="MFS_trans_sf"/>
</dbReference>
<feature type="transmembrane region" description="Helical" evidence="6">
    <location>
        <begin position="354"/>
        <end position="378"/>
    </location>
</feature>
<feature type="transmembrane region" description="Helical" evidence="6">
    <location>
        <begin position="470"/>
        <end position="488"/>
    </location>
</feature>
<dbReference type="EMBL" id="CAJNRD030001117">
    <property type="protein sequence ID" value="CAG5078464.1"/>
    <property type="molecule type" value="Genomic_DNA"/>
</dbReference>
<evidence type="ECO:0000256" key="5">
    <source>
        <dbReference type="ARBA" id="ARBA00023136"/>
    </source>
</evidence>
<evidence type="ECO:0000313" key="9">
    <source>
        <dbReference type="Proteomes" id="UP000786811"/>
    </source>
</evidence>
<reference evidence="8" key="1">
    <citation type="submission" date="2021-04" db="EMBL/GenBank/DDBJ databases">
        <authorList>
            <person name="Chebbi M.A.C M."/>
        </authorList>
    </citation>
    <scope>NUCLEOTIDE SEQUENCE</scope>
</reference>
<dbReference type="InterPro" id="IPR011701">
    <property type="entry name" value="MFS"/>
</dbReference>
<feature type="transmembrane region" description="Helical" evidence="6">
    <location>
        <begin position="494"/>
        <end position="516"/>
    </location>
</feature>
<dbReference type="SUPFAM" id="SSF103473">
    <property type="entry name" value="MFS general substrate transporter"/>
    <property type="match status" value="1"/>
</dbReference>
<feature type="transmembrane region" description="Helical" evidence="6">
    <location>
        <begin position="161"/>
        <end position="180"/>
    </location>
</feature>
<keyword evidence="4 6" id="KW-1133">Transmembrane helix</keyword>
<dbReference type="GO" id="GO:0016020">
    <property type="term" value="C:membrane"/>
    <property type="evidence" value="ECO:0007669"/>
    <property type="project" value="UniProtKB-SubCell"/>
</dbReference>
<evidence type="ECO:0000256" key="4">
    <source>
        <dbReference type="ARBA" id="ARBA00022989"/>
    </source>
</evidence>
<dbReference type="Proteomes" id="UP000786811">
    <property type="component" value="Unassembled WGS sequence"/>
</dbReference>
<dbReference type="AlphaFoldDB" id="A0A8J2H6C3"/>
<comment type="caution">
    <text evidence="8">The sequence shown here is derived from an EMBL/GenBank/DDBJ whole genome shotgun (WGS) entry which is preliminary data.</text>
</comment>
<keyword evidence="3 6" id="KW-0812">Transmembrane</keyword>
<dbReference type="PANTHER" id="PTHR23511:SF36">
    <property type="entry name" value="EG:BACR7A4.13 PROTEIN-RELATED"/>
    <property type="match status" value="1"/>
</dbReference>
<keyword evidence="2" id="KW-0813">Transport</keyword>
<dbReference type="InterPro" id="IPR020846">
    <property type="entry name" value="MFS_dom"/>
</dbReference>
<dbReference type="PANTHER" id="PTHR23511">
    <property type="entry name" value="SYNAPTIC VESICLE GLYCOPROTEIN 2"/>
    <property type="match status" value="1"/>
</dbReference>
<feature type="transmembrane region" description="Helical" evidence="6">
    <location>
        <begin position="93"/>
        <end position="113"/>
    </location>
</feature>
<evidence type="ECO:0000256" key="2">
    <source>
        <dbReference type="ARBA" id="ARBA00022448"/>
    </source>
</evidence>
<evidence type="ECO:0000313" key="8">
    <source>
        <dbReference type="EMBL" id="CAG5078464.1"/>
    </source>
</evidence>
<dbReference type="Gene3D" id="1.20.1250.20">
    <property type="entry name" value="MFS general substrate transporter like domains"/>
    <property type="match status" value="1"/>
</dbReference>
<dbReference type="OrthoDB" id="3936150at2759"/>
<feature type="transmembrane region" description="Helical" evidence="6">
    <location>
        <begin position="186"/>
        <end position="207"/>
    </location>
</feature>
<dbReference type="Pfam" id="PF07690">
    <property type="entry name" value="MFS_1"/>
    <property type="match status" value="2"/>
</dbReference>
<accession>A0A8J2H6C3</accession>
<comment type="subcellular location">
    <subcellularLocation>
        <location evidence="1">Membrane</location>
        <topology evidence="1">Multi-pass membrane protein</topology>
    </subcellularLocation>
</comment>
<keyword evidence="5 6" id="KW-0472">Membrane</keyword>
<evidence type="ECO:0000256" key="3">
    <source>
        <dbReference type="ARBA" id="ARBA00022692"/>
    </source>
</evidence>
<feature type="transmembrane region" description="Helical" evidence="6">
    <location>
        <begin position="219"/>
        <end position="242"/>
    </location>
</feature>
<feature type="domain" description="Major facilitator superfamily (MFS) profile" evidence="7">
    <location>
        <begin position="95"/>
        <end position="581"/>
    </location>
</feature>
<gene>
    <name evidence="8" type="ORF">HICCMSTLAB_LOCUS2748</name>
</gene>
<feature type="transmembrane region" description="Helical" evidence="6">
    <location>
        <begin position="528"/>
        <end position="550"/>
    </location>
</feature>
<evidence type="ECO:0000256" key="1">
    <source>
        <dbReference type="ARBA" id="ARBA00004141"/>
    </source>
</evidence>
<sequence>MCLLTLESQQQDIGNLRARDTMNRDNNDNYKYSDNFYAENRTNGSDILTREPFDSNIHFNQNPNYEIEKGGSPGGTVNFEEAITLSGYGKFNYLLLLAILPAAWACIFDSSSMPYALPSAECDLNLSLFDKGLLNSMPFAGMIVTSFIWGFLTDTYGRKDILAWGYLMTFIVSFSSSFAHTSWLLILFKFLGGIVISGPFAALMSYLAEVHGEKERTRIYMWLGVFFSLGNISMPCLAWLILPQNINVSIFDSSFHLTSWRVFLIVCSIPELTAFIALSWFPESPRFLLSKGRDDEALDVLRHIYHLNTGNDPKTFPVTSIKDEDFVKNNGKTLRECLNNGWEQMKPLFKAPHIYKLLLIGSIQFCGTIGSSTIRLWMPQLFAMIETYESTHSKDTSKPSLCDMLQQTSGHNNTYQNNNSYNQTIIVDSTCTPVILNSTVYLNSMVIALTGVIGYTLAGSLINCAGTKKLMVFCFLTAGSCCGTLYWAEDSSGILGISSVFVALSSVGGAAVNNVIVDNFPTLLRAMAISTTMMLGRVGAVTGNVLFPVLFNLSCLGPFIMIGIACIVCSILVLFVPSKTSELKKSIKLNGK</sequence>
<feature type="transmembrane region" description="Helical" evidence="6">
    <location>
        <begin position="262"/>
        <end position="281"/>
    </location>
</feature>
<feature type="transmembrane region" description="Helical" evidence="6">
    <location>
        <begin position="133"/>
        <end position="152"/>
    </location>
</feature>